<dbReference type="Pfam" id="PF00856">
    <property type="entry name" value="SET"/>
    <property type="match status" value="1"/>
</dbReference>
<dbReference type="PANTHER" id="PTHR13271:SF137">
    <property type="entry name" value="SET DOMAIN-CONTAINING PROTEIN"/>
    <property type="match status" value="1"/>
</dbReference>
<evidence type="ECO:0000313" key="3">
    <source>
        <dbReference type="Proteomes" id="UP000247233"/>
    </source>
</evidence>
<evidence type="ECO:0000313" key="2">
    <source>
        <dbReference type="EMBL" id="PWY82250.1"/>
    </source>
</evidence>
<keyword evidence="2" id="KW-0489">Methyltransferase</keyword>
<feature type="domain" description="SET" evidence="1">
    <location>
        <begin position="26"/>
        <end position="257"/>
    </location>
</feature>
<dbReference type="VEuPathDB" id="FungiDB:BO70DRAFT_405600"/>
<accession>A0A317WDH5</accession>
<dbReference type="OrthoDB" id="341421at2759"/>
<reference evidence="2 3" key="1">
    <citation type="submission" date="2016-12" db="EMBL/GenBank/DDBJ databases">
        <title>The genomes of Aspergillus section Nigri reveals drivers in fungal speciation.</title>
        <authorList>
            <consortium name="DOE Joint Genome Institute"/>
            <person name="Vesth T.C."/>
            <person name="Nybo J."/>
            <person name="Theobald S."/>
            <person name="Brandl J."/>
            <person name="Frisvad J.C."/>
            <person name="Nielsen K.F."/>
            <person name="Lyhne E.K."/>
            <person name="Kogle M.E."/>
            <person name="Kuo A."/>
            <person name="Riley R."/>
            <person name="Clum A."/>
            <person name="Nolan M."/>
            <person name="Lipzen A."/>
            <person name="Salamov A."/>
            <person name="Henrissat B."/>
            <person name="Wiebenga A."/>
            <person name="De Vries R.P."/>
            <person name="Grigoriev I.V."/>
            <person name="Mortensen U.H."/>
            <person name="Andersen M.R."/>
            <person name="Baker S.E."/>
        </authorList>
    </citation>
    <scope>NUCLEOTIDE SEQUENCE [LARGE SCALE GENOMIC DNA]</scope>
    <source>
        <strain evidence="2 3">CBS 117.55</strain>
    </source>
</reference>
<dbReference type="RefSeq" id="XP_025399515.1">
    <property type="nucleotide sequence ID" value="XM_025547123.1"/>
</dbReference>
<dbReference type="SMART" id="SM00317">
    <property type="entry name" value="SET"/>
    <property type="match status" value="1"/>
</dbReference>
<gene>
    <name evidence="2" type="ORF">BO70DRAFT_405600</name>
</gene>
<name>A0A317WDH5_9EURO</name>
<dbReference type="STRING" id="1448321.A0A317WDH5"/>
<dbReference type="Gene3D" id="3.90.1410.10">
    <property type="entry name" value="set domain protein methyltransferase, domain 1"/>
    <property type="match status" value="1"/>
</dbReference>
<dbReference type="GO" id="GO:0016279">
    <property type="term" value="F:protein-lysine N-methyltransferase activity"/>
    <property type="evidence" value="ECO:0007669"/>
    <property type="project" value="UniProtKB-ARBA"/>
</dbReference>
<keyword evidence="2" id="KW-0808">Transferase</keyword>
<dbReference type="InterPro" id="IPR001214">
    <property type="entry name" value="SET_dom"/>
</dbReference>
<dbReference type="InterPro" id="IPR046341">
    <property type="entry name" value="SET_dom_sf"/>
</dbReference>
<keyword evidence="3" id="KW-1185">Reference proteome</keyword>
<dbReference type="EMBL" id="MSFL01000012">
    <property type="protein sequence ID" value="PWY82250.1"/>
    <property type="molecule type" value="Genomic_DNA"/>
</dbReference>
<organism evidence="2 3">
    <name type="scientific">Aspergillus heteromorphus CBS 117.55</name>
    <dbReference type="NCBI Taxonomy" id="1448321"/>
    <lineage>
        <taxon>Eukaryota</taxon>
        <taxon>Fungi</taxon>
        <taxon>Dikarya</taxon>
        <taxon>Ascomycota</taxon>
        <taxon>Pezizomycotina</taxon>
        <taxon>Eurotiomycetes</taxon>
        <taxon>Eurotiomycetidae</taxon>
        <taxon>Eurotiales</taxon>
        <taxon>Aspergillaceae</taxon>
        <taxon>Aspergillus</taxon>
        <taxon>Aspergillus subgen. Circumdati</taxon>
    </lineage>
</organism>
<dbReference type="AlphaFoldDB" id="A0A317WDH5"/>
<dbReference type="Proteomes" id="UP000247233">
    <property type="component" value="Unassembled WGS sequence"/>
</dbReference>
<protein>
    <submittedName>
        <fullName evidence="2">Ribosomal N-lysine methyltransferase</fullName>
    </submittedName>
</protein>
<evidence type="ECO:0000259" key="1">
    <source>
        <dbReference type="PROSITE" id="PS50280"/>
    </source>
</evidence>
<dbReference type="GO" id="GO:0032259">
    <property type="term" value="P:methylation"/>
    <property type="evidence" value="ECO:0007669"/>
    <property type="project" value="UniProtKB-KW"/>
</dbReference>
<dbReference type="GeneID" id="37069360"/>
<dbReference type="PROSITE" id="PS50280">
    <property type="entry name" value="SET"/>
    <property type="match status" value="1"/>
</dbReference>
<comment type="caution">
    <text evidence="2">The sequence shown here is derived from an EMBL/GenBank/DDBJ whole genome shotgun (WGS) entry which is preliminary data.</text>
</comment>
<proteinExistence type="predicted"/>
<dbReference type="InterPro" id="IPR050600">
    <property type="entry name" value="SETD3_SETD6_MTase"/>
</dbReference>
<sequence>MNPAWWPGEKHELFTAWAISQGIIINGVSPARFPGRGLGMIATRKINKDEAIITVPHKTMFTPTRIPVSFRNKFPAATPTHVLYAAYFTHGSPEDLRPYALWRDTWPTRSDFEESMPILWPDTSPSLLPPSISSHWTTIPAHTQPHTHAYETPHQNLLSQQEKRLRSAYDTVVSVFPETDWERFSYHWLVVNTRSFFYLMPGEEPPEDRNDAMALVPFADYFNHSDVVCNVKFDGEKYVFWAAKEYEEGEEIYISYGHHPNDFLFTEYGFYLEENASETLYLDDVIFRDLSPALQEELEFHQYYGNYQLTADGVCYRTEIAASITYMPLKDWQNYVLGYSTRGVDERKSEAVIRGWIDAYIKESDRTITLLEQRSREADKHPDKVRMLLRRWAQIKRLCEGAADAVSC</sequence>
<dbReference type="SUPFAM" id="SSF82199">
    <property type="entry name" value="SET domain"/>
    <property type="match status" value="1"/>
</dbReference>
<dbReference type="PANTHER" id="PTHR13271">
    <property type="entry name" value="UNCHARACTERIZED PUTATIVE METHYLTRANSFERASE"/>
    <property type="match status" value="1"/>
</dbReference>